<keyword evidence="3" id="KW-1185">Reference proteome</keyword>
<evidence type="ECO:0000256" key="1">
    <source>
        <dbReference type="SAM" id="Phobius"/>
    </source>
</evidence>
<keyword evidence="1" id="KW-0812">Transmembrane</keyword>
<reference evidence="2 3" key="1">
    <citation type="submission" date="2023-11" db="EMBL/GenBank/DDBJ databases">
        <title>Halocaridina rubra genome assembly.</title>
        <authorList>
            <person name="Smith C."/>
        </authorList>
    </citation>
    <scope>NUCLEOTIDE SEQUENCE [LARGE SCALE GENOMIC DNA]</scope>
    <source>
        <strain evidence="2">EP-1</strain>
        <tissue evidence="2">Whole</tissue>
    </source>
</reference>
<proteinExistence type="predicted"/>
<dbReference type="EMBL" id="JAXCGZ010010511">
    <property type="protein sequence ID" value="KAK7075513.1"/>
    <property type="molecule type" value="Genomic_DNA"/>
</dbReference>
<protein>
    <submittedName>
        <fullName evidence="2">Uncharacterized protein</fullName>
    </submittedName>
</protein>
<evidence type="ECO:0000313" key="3">
    <source>
        <dbReference type="Proteomes" id="UP001381693"/>
    </source>
</evidence>
<dbReference type="AlphaFoldDB" id="A0AAN8X6T2"/>
<comment type="caution">
    <text evidence="2">The sequence shown here is derived from an EMBL/GenBank/DDBJ whole genome shotgun (WGS) entry which is preliminary data.</text>
</comment>
<keyword evidence="1" id="KW-0472">Membrane</keyword>
<accession>A0AAN8X6T2</accession>
<organism evidence="2 3">
    <name type="scientific">Halocaridina rubra</name>
    <name type="common">Hawaiian red shrimp</name>
    <dbReference type="NCBI Taxonomy" id="373956"/>
    <lineage>
        <taxon>Eukaryota</taxon>
        <taxon>Metazoa</taxon>
        <taxon>Ecdysozoa</taxon>
        <taxon>Arthropoda</taxon>
        <taxon>Crustacea</taxon>
        <taxon>Multicrustacea</taxon>
        <taxon>Malacostraca</taxon>
        <taxon>Eumalacostraca</taxon>
        <taxon>Eucarida</taxon>
        <taxon>Decapoda</taxon>
        <taxon>Pleocyemata</taxon>
        <taxon>Caridea</taxon>
        <taxon>Atyoidea</taxon>
        <taxon>Atyidae</taxon>
        <taxon>Halocaridina</taxon>
    </lineage>
</organism>
<dbReference type="Proteomes" id="UP001381693">
    <property type="component" value="Unassembled WGS sequence"/>
</dbReference>
<name>A0AAN8X6T2_HALRR</name>
<gene>
    <name evidence="2" type="ORF">SK128_014625</name>
</gene>
<evidence type="ECO:0000313" key="2">
    <source>
        <dbReference type="EMBL" id="KAK7075513.1"/>
    </source>
</evidence>
<keyword evidence="1" id="KW-1133">Transmembrane helix</keyword>
<feature type="transmembrane region" description="Helical" evidence="1">
    <location>
        <begin position="6"/>
        <end position="28"/>
    </location>
</feature>
<sequence>MRVMSLWGMGVCLTLVVMMMMTGVIRTVEGIRSMVMRPQARDLSLGSNDLQGLQSMWAKESQEDEYISNLAEAGQRDFPLILSAAHWDGWEVRSGLLQGELVRVNQLQPLDLKAE</sequence>